<proteinExistence type="predicted"/>
<dbReference type="RefSeq" id="WP_150336848.1">
    <property type="nucleotide sequence ID" value="NZ_JAERIX010000026.1"/>
</dbReference>
<dbReference type="EMBL" id="VXKE01000006">
    <property type="protein sequence ID" value="KAA8710731.1"/>
    <property type="molecule type" value="Genomic_DNA"/>
</dbReference>
<accession>A0A5M9QRB5</accession>
<reference evidence="1 2" key="1">
    <citation type="submission" date="2019-09" db="EMBL/GenBank/DDBJ databases">
        <title>Draft genome sequence of various Type strains from the CCUG.</title>
        <authorList>
            <person name="Pineiro-Iglesias B."/>
            <person name="Tunovic T."/>
            <person name="Unosson C."/>
            <person name="Inganas E."/>
            <person name="Ohlen M."/>
            <person name="Cardew S."/>
            <person name="Jensie-Markopoulos S."/>
            <person name="Salva-Serra F."/>
            <person name="Jaen-Luchoro D."/>
            <person name="Karlsson R."/>
            <person name="Svensson-Stadler L."/>
            <person name="Chun J."/>
            <person name="Moore E."/>
        </authorList>
    </citation>
    <scope>NUCLEOTIDE SEQUENCE [LARGE SCALE GENOMIC DNA]</scope>
    <source>
        <strain evidence="1 2">CCUG 32756T</strain>
    </source>
</reference>
<gene>
    <name evidence="1" type="ORF">F4V45_02125</name>
</gene>
<name>A0A5M9QRB5_9HELI</name>
<evidence type="ECO:0000313" key="1">
    <source>
        <dbReference type="EMBL" id="KAA8710731.1"/>
    </source>
</evidence>
<sequence>MTELQEKITQMRSNAQEAQGSINLSDEALHKLYSVYPFNKFEFIITHLIASQTISLQEYLAIRNSYLQRNKYLYVFEITAPRTFGETWAQQHLNEVVPELQRPSIQFDPNYSGQYDFWYQGIRIEVKASRAVRRQSGEPLIIKALSSDSKLGFDMNFQQIKPACADVFVWIAVWRDIIRYYVLSSSEVASSKYYSTGQHRGNVGEGQLWLKESNIAEFACYEVGVREILDTIIQKGKPTIL</sequence>
<evidence type="ECO:0000313" key="2">
    <source>
        <dbReference type="Proteomes" id="UP000323707"/>
    </source>
</evidence>
<organism evidence="1 2">
    <name type="scientific">Helicobacter canis</name>
    <dbReference type="NCBI Taxonomy" id="29419"/>
    <lineage>
        <taxon>Bacteria</taxon>
        <taxon>Pseudomonadati</taxon>
        <taxon>Campylobacterota</taxon>
        <taxon>Epsilonproteobacteria</taxon>
        <taxon>Campylobacterales</taxon>
        <taxon>Helicobacteraceae</taxon>
        <taxon>Helicobacter</taxon>
    </lineage>
</organism>
<protein>
    <recommendedName>
        <fullName evidence="3">Restriction endonuclease</fullName>
    </recommendedName>
</protein>
<dbReference type="Proteomes" id="UP000323707">
    <property type="component" value="Unassembled WGS sequence"/>
</dbReference>
<evidence type="ECO:0008006" key="3">
    <source>
        <dbReference type="Google" id="ProtNLM"/>
    </source>
</evidence>
<dbReference type="AlphaFoldDB" id="A0A5M9QRB5"/>
<comment type="caution">
    <text evidence="1">The sequence shown here is derived from an EMBL/GenBank/DDBJ whole genome shotgun (WGS) entry which is preliminary data.</text>
</comment>